<dbReference type="AlphaFoldDB" id="A0A101GR32"/>
<dbReference type="Gene3D" id="2.30.39.10">
    <property type="entry name" value="Alpha-1-antitrypsin, domain 1"/>
    <property type="match status" value="1"/>
</dbReference>
<accession>A0A101GR32</accession>
<dbReference type="GO" id="GO:0005615">
    <property type="term" value="C:extracellular space"/>
    <property type="evidence" value="ECO:0007669"/>
    <property type="project" value="InterPro"/>
</dbReference>
<dbReference type="PANTHER" id="PTHR11461">
    <property type="entry name" value="SERINE PROTEASE INHIBITOR, SERPIN"/>
    <property type="match status" value="1"/>
</dbReference>
<feature type="region of interest" description="Disordered" evidence="2">
    <location>
        <begin position="30"/>
        <end position="53"/>
    </location>
</feature>
<evidence type="ECO:0000259" key="3">
    <source>
        <dbReference type="SMART" id="SM00093"/>
    </source>
</evidence>
<dbReference type="SMART" id="SM00093">
    <property type="entry name" value="SERPIN"/>
    <property type="match status" value="1"/>
</dbReference>
<evidence type="ECO:0000256" key="2">
    <source>
        <dbReference type="SAM" id="MobiDB-lite"/>
    </source>
</evidence>
<dbReference type="PANTHER" id="PTHR11461:SF211">
    <property type="entry name" value="GH10112P-RELATED"/>
    <property type="match status" value="1"/>
</dbReference>
<dbReference type="PATRIC" id="fig|2198.4.peg.851"/>
<evidence type="ECO:0000313" key="4">
    <source>
        <dbReference type="EMBL" id="KUK62946.1"/>
    </source>
</evidence>
<comment type="caution">
    <text evidence="4">The sequence shown here is derived from an EMBL/GenBank/DDBJ whole genome shotgun (WGS) entry which is preliminary data.</text>
</comment>
<dbReference type="InterPro" id="IPR023795">
    <property type="entry name" value="Serpin_CS"/>
</dbReference>
<comment type="similarity">
    <text evidence="1">Belongs to the serpin family.</text>
</comment>
<proteinExistence type="inferred from homology"/>
<reference evidence="5" key="1">
    <citation type="journal article" date="2015" name="MBio">
        <title>Genome-Resolved Metagenomic Analysis Reveals Roles for Candidate Phyla and Other Microbial Community Members in Biogeochemical Transformations in Oil Reservoirs.</title>
        <authorList>
            <person name="Hu P."/>
            <person name="Tom L."/>
            <person name="Singh A."/>
            <person name="Thomas B.C."/>
            <person name="Baker B.J."/>
            <person name="Piceno Y.M."/>
            <person name="Andersen G.L."/>
            <person name="Banfield J.F."/>
        </authorList>
    </citation>
    <scope>NUCLEOTIDE SEQUENCE [LARGE SCALE GENOMIC DNA]</scope>
</reference>
<evidence type="ECO:0000313" key="5">
    <source>
        <dbReference type="Proteomes" id="UP000054323"/>
    </source>
</evidence>
<dbReference type="Gene3D" id="3.30.497.10">
    <property type="entry name" value="Antithrombin, subunit I, domain 2"/>
    <property type="match status" value="1"/>
</dbReference>
<protein>
    <submittedName>
        <fullName evidence="4">Proteinase inhibitor I4, serpin</fullName>
    </submittedName>
</protein>
<dbReference type="Pfam" id="PF00079">
    <property type="entry name" value="Serpin"/>
    <property type="match status" value="1"/>
</dbReference>
<dbReference type="SUPFAM" id="SSF56574">
    <property type="entry name" value="Serpins"/>
    <property type="match status" value="1"/>
</dbReference>
<sequence length="537" mass="58952">MNGNVISLLLLASLIALGCIAAGCTDLPETTSAESAPPGGQETPDNHMAPNSSVAAGNTRFAVDLYRQLANAPDSEGRNLFFSPYSISSALAITCEGARGTTADEIGSVLHLPENETLRRAGFAGLDAILNSGDENYTLRTANALWAEETYPFLPDYVDVAARWYGANVTNLDFKSSPEASRATINRWVEERTEDRIRDLLPAGSIDSLTRLVITNAIYFKGTWANEFDANETSEEEFRVGPNETVLVPMMQRTDEDAVYGYTETDTLQVLELPYAHGNGTELSMLVLLPKEDNLTAAEESLDAETVADLRESLVRERVRVFFPKFTLETAYSLPGTLGAMGMPTAFTDAADFSGMDGTQDLFISEVVHKAFVDVNEEGTEAAAATGVVMGVTSVRPNDTPVFRADHPFIFLILENDSGTTEFQNENGTSLRHWHSRNVWRRLRGPASASRVGSLRDSQSPGVVAHREDHRRPRWVLPAGHIPGRGRESGEADVRGRFQERRICRFLPDPWSFNRIGGVRSPVVWKSITTFSKVLLT</sequence>
<feature type="domain" description="Serpin" evidence="3">
    <location>
        <begin position="63"/>
        <end position="423"/>
    </location>
</feature>
<dbReference type="InterPro" id="IPR042178">
    <property type="entry name" value="Serpin_sf_1"/>
</dbReference>
<dbReference type="InterPro" id="IPR042185">
    <property type="entry name" value="Serpin_sf_2"/>
</dbReference>
<feature type="region of interest" description="Disordered" evidence="2">
    <location>
        <begin position="450"/>
        <end position="469"/>
    </location>
</feature>
<name>A0A101GR32_9EURY</name>
<evidence type="ECO:0000256" key="1">
    <source>
        <dbReference type="RuleBase" id="RU000411"/>
    </source>
</evidence>
<dbReference type="GO" id="GO:0004867">
    <property type="term" value="F:serine-type endopeptidase inhibitor activity"/>
    <property type="evidence" value="ECO:0007669"/>
    <property type="project" value="InterPro"/>
</dbReference>
<dbReference type="PROSITE" id="PS00284">
    <property type="entry name" value="SERPIN"/>
    <property type="match status" value="1"/>
</dbReference>
<dbReference type="EMBL" id="LGGD01000051">
    <property type="protein sequence ID" value="KUK62946.1"/>
    <property type="molecule type" value="Genomic_DNA"/>
</dbReference>
<gene>
    <name evidence="4" type="ORF">XD82_0587</name>
</gene>
<dbReference type="InterPro" id="IPR023796">
    <property type="entry name" value="Serpin_dom"/>
</dbReference>
<dbReference type="InterPro" id="IPR036186">
    <property type="entry name" value="Serpin_sf"/>
</dbReference>
<dbReference type="Proteomes" id="UP000054323">
    <property type="component" value="Unassembled WGS sequence"/>
</dbReference>
<organism evidence="4 5">
    <name type="scientific">Methanoculleus marisnigri</name>
    <dbReference type="NCBI Taxonomy" id="2198"/>
    <lineage>
        <taxon>Archaea</taxon>
        <taxon>Methanobacteriati</taxon>
        <taxon>Methanobacteriota</taxon>
        <taxon>Stenosarchaea group</taxon>
        <taxon>Methanomicrobia</taxon>
        <taxon>Methanomicrobiales</taxon>
        <taxon>Methanomicrobiaceae</taxon>
        <taxon>Methanoculleus</taxon>
    </lineage>
</organism>
<dbReference type="CDD" id="cd19590">
    <property type="entry name" value="serpin_thermopin-like"/>
    <property type="match status" value="1"/>
</dbReference>
<dbReference type="InterPro" id="IPR000215">
    <property type="entry name" value="Serpin_fam"/>
</dbReference>